<dbReference type="InterPro" id="IPR043128">
    <property type="entry name" value="Rev_trsase/Diguanyl_cyclase"/>
</dbReference>
<dbReference type="CDD" id="cd00088">
    <property type="entry name" value="HPT"/>
    <property type="match status" value="1"/>
</dbReference>
<dbReference type="AlphaFoldDB" id="A0A1I1DYL3"/>
<dbReference type="SMART" id="SM00267">
    <property type="entry name" value="GGDEF"/>
    <property type="match status" value="1"/>
</dbReference>
<dbReference type="InterPro" id="IPR011006">
    <property type="entry name" value="CheY-like_superfamily"/>
</dbReference>
<feature type="domain" description="HPt" evidence="9">
    <location>
        <begin position="13"/>
        <end position="119"/>
    </location>
</feature>
<organism evidence="10 11">
    <name type="scientific">Marinospirillum celere</name>
    <dbReference type="NCBI Taxonomy" id="1122252"/>
    <lineage>
        <taxon>Bacteria</taxon>
        <taxon>Pseudomonadati</taxon>
        <taxon>Pseudomonadota</taxon>
        <taxon>Gammaproteobacteria</taxon>
        <taxon>Oceanospirillales</taxon>
        <taxon>Oceanospirillaceae</taxon>
        <taxon>Marinospirillum</taxon>
    </lineage>
</organism>
<feature type="domain" description="Response regulatory" evidence="7">
    <location>
        <begin position="260"/>
        <end position="376"/>
    </location>
</feature>
<dbReference type="SMART" id="SM00448">
    <property type="entry name" value="REC"/>
    <property type="match status" value="1"/>
</dbReference>
<dbReference type="EC" id="2.7.7.65" evidence="2"/>
<evidence type="ECO:0000256" key="6">
    <source>
        <dbReference type="PROSITE-ProRule" id="PRU00169"/>
    </source>
</evidence>
<dbReference type="GO" id="GO:0000160">
    <property type="term" value="P:phosphorelay signal transduction system"/>
    <property type="evidence" value="ECO:0007669"/>
    <property type="project" value="UniProtKB-KW"/>
</dbReference>
<dbReference type="Gene3D" id="3.40.50.2300">
    <property type="match status" value="2"/>
</dbReference>
<reference evidence="10 11" key="1">
    <citation type="submission" date="2016-10" db="EMBL/GenBank/DDBJ databases">
        <authorList>
            <person name="de Groot N.N."/>
        </authorList>
    </citation>
    <scope>NUCLEOTIDE SEQUENCE [LARGE SCALE GENOMIC DNA]</scope>
    <source>
        <strain evidence="10 11">DSM 18438</strain>
    </source>
</reference>
<dbReference type="Pfam" id="PF00990">
    <property type="entry name" value="GGDEF"/>
    <property type="match status" value="1"/>
</dbReference>
<dbReference type="Gene3D" id="1.20.120.160">
    <property type="entry name" value="HPT domain"/>
    <property type="match status" value="1"/>
</dbReference>
<keyword evidence="3" id="KW-0902">Two-component regulatory system</keyword>
<evidence type="ECO:0000256" key="4">
    <source>
        <dbReference type="ARBA" id="ARBA00034247"/>
    </source>
</evidence>
<dbReference type="RefSeq" id="WP_091957799.1">
    <property type="nucleotide sequence ID" value="NZ_FOLH01000001.1"/>
</dbReference>
<evidence type="ECO:0000313" key="11">
    <source>
        <dbReference type="Proteomes" id="UP000199058"/>
    </source>
</evidence>
<dbReference type="GO" id="GO:1902201">
    <property type="term" value="P:negative regulation of bacterial-type flagellum-dependent cell motility"/>
    <property type="evidence" value="ECO:0007669"/>
    <property type="project" value="TreeGrafter"/>
</dbReference>
<dbReference type="SUPFAM" id="SSF55073">
    <property type="entry name" value="Nucleotide cyclase"/>
    <property type="match status" value="1"/>
</dbReference>
<comment type="cofactor">
    <cofactor evidence="1">
        <name>Mg(2+)</name>
        <dbReference type="ChEBI" id="CHEBI:18420"/>
    </cofactor>
</comment>
<dbReference type="OrthoDB" id="9812260at2"/>
<dbReference type="CDD" id="cd01949">
    <property type="entry name" value="GGDEF"/>
    <property type="match status" value="1"/>
</dbReference>
<dbReference type="GO" id="GO:0052621">
    <property type="term" value="F:diguanylate cyclase activity"/>
    <property type="evidence" value="ECO:0007669"/>
    <property type="project" value="UniProtKB-EC"/>
</dbReference>
<dbReference type="FunFam" id="3.30.70.270:FF:000001">
    <property type="entry name" value="Diguanylate cyclase domain protein"/>
    <property type="match status" value="1"/>
</dbReference>
<dbReference type="GO" id="GO:0005886">
    <property type="term" value="C:plasma membrane"/>
    <property type="evidence" value="ECO:0007669"/>
    <property type="project" value="TreeGrafter"/>
</dbReference>
<feature type="modified residue" description="4-aspartylphosphate" evidence="6">
    <location>
        <position position="182"/>
    </location>
</feature>
<dbReference type="PANTHER" id="PTHR45138">
    <property type="entry name" value="REGULATORY COMPONENTS OF SENSORY TRANSDUCTION SYSTEM"/>
    <property type="match status" value="1"/>
</dbReference>
<dbReference type="SUPFAM" id="SSF52172">
    <property type="entry name" value="CheY-like"/>
    <property type="match status" value="2"/>
</dbReference>
<dbReference type="PROSITE" id="PS50894">
    <property type="entry name" value="HPT"/>
    <property type="match status" value="1"/>
</dbReference>
<gene>
    <name evidence="10" type="ORF">SAMN05660443_0176</name>
</gene>
<evidence type="ECO:0000259" key="7">
    <source>
        <dbReference type="PROSITE" id="PS50110"/>
    </source>
</evidence>
<comment type="catalytic activity">
    <reaction evidence="4">
        <text>2 GTP = 3',3'-c-di-GMP + 2 diphosphate</text>
        <dbReference type="Rhea" id="RHEA:24898"/>
        <dbReference type="ChEBI" id="CHEBI:33019"/>
        <dbReference type="ChEBI" id="CHEBI:37565"/>
        <dbReference type="ChEBI" id="CHEBI:58805"/>
        <dbReference type="EC" id="2.7.7.65"/>
    </reaction>
</comment>
<evidence type="ECO:0000259" key="8">
    <source>
        <dbReference type="PROSITE" id="PS50887"/>
    </source>
</evidence>
<evidence type="ECO:0000259" key="9">
    <source>
        <dbReference type="PROSITE" id="PS50894"/>
    </source>
</evidence>
<dbReference type="InterPro" id="IPR029787">
    <property type="entry name" value="Nucleotide_cyclase"/>
</dbReference>
<dbReference type="GO" id="GO:0043709">
    <property type="term" value="P:cell adhesion involved in single-species biofilm formation"/>
    <property type="evidence" value="ECO:0007669"/>
    <property type="project" value="TreeGrafter"/>
</dbReference>
<feature type="modified residue" description="Phosphohistidine" evidence="5">
    <location>
        <position position="57"/>
    </location>
</feature>
<dbReference type="Pfam" id="PF00072">
    <property type="entry name" value="Response_reg"/>
    <property type="match status" value="1"/>
</dbReference>
<dbReference type="PROSITE" id="PS50887">
    <property type="entry name" value="GGDEF"/>
    <property type="match status" value="1"/>
</dbReference>
<dbReference type="Pfam" id="PF01627">
    <property type="entry name" value="Hpt"/>
    <property type="match status" value="1"/>
</dbReference>
<feature type="domain" description="GGDEF" evidence="8">
    <location>
        <begin position="416"/>
        <end position="550"/>
    </location>
</feature>
<evidence type="ECO:0000256" key="1">
    <source>
        <dbReference type="ARBA" id="ARBA00001946"/>
    </source>
</evidence>
<dbReference type="SUPFAM" id="SSF47226">
    <property type="entry name" value="Histidine-containing phosphotransfer domain, HPT domain"/>
    <property type="match status" value="1"/>
</dbReference>
<dbReference type="InterPro" id="IPR008207">
    <property type="entry name" value="Sig_transdc_His_kin_Hpt_dom"/>
</dbReference>
<dbReference type="EMBL" id="FOLH01000001">
    <property type="protein sequence ID" value="SFB79516.1"/>
    <property type="molecule type" value="Genomic_DNA"/>
</dbReference>
<name>A0A1I1DYL3_9GAMM</name>
<accession>A0A1I1DYL3</accession>
<evidence type="ECO:0000256" key="2">
    <source>
        <dbReference type="ARBA" id="ARBA00012528"/>
    </source>
</evidence>
<dbReference type="Proteomes" id="UP000199058">
    <property type="component" value="Unassembled WGS sequence"/>
</dbReference>
<dbReference type="GO" id="GO:0004672">
    <property type="term" value="F:protein kinase activity"/>
    <property type="evidence" value="ECO:0007669"/>
    <property type="project" value="UniProtKB-ARBA"/>
</dbReference>
<protein>
    <recommendedName>
        <fullName evidence="2">diguanylate cyclase</fullName>
        <ecNumber evidence="2">2.7.7.65</ecNumber>
    </recommendedName>
</protein>
<keyword evidence="6" id="KW-0597">Phosphoprotein</keyword>
<dbReference type="InterPro" id="IPR000160">
    <property type="entry name" value="GGDEF_dom"/>
</dbReference>
<evidence type="ECO:0000256" key="3">
    <source>
        <dbReference type="ARBA" id="ARBA00023012"/>
    </source>
</evidence>
<sequence length="550" mass="61510">MVNSNPIGTPKDRLEALKESYLSRLESNLNHLELLAGRLLEKAQSDEYLEELHSTLHSISGSAGSFGFNQVGQQARRFEQATAKILNQANAPDEPLPAREWIAQLRASLESDKKQKASASIESSSTSKADGNTCIWLIERDAILAEFTAQQLKSFGFEVHHITDLQELNNPSKPAPDLLLIDHRANQTLSAKPEHLGSWKTLLKDFTCPKYFFGAEDTFDARLQALRNDGKGYFVKPLNMISLTRHISELFQVESSEPGRVMILETNSRLSQTLQTALEQADMLVYSLSEPQQLFESLNEFNPELILLDLWLTEVNGQELTALLSQVERWAHLPIIYIANESNSSLKNQALLMGGGIFLEQPIDTELLARLCKSQVHKLRQLEASRSKDALTGLLKHASIKEAIQSHWNYVQRQPQTFSLVMLDIDHFKQVNDTYGHPVGDLVISAVGTLLRQHFRSTDKLGRYGGEEFTLLLVDCEADDAFKMVDNLREAFEAIKFSSGDTYFSCTLSAGVLDNKQFSDASADALIEHADKALYQAKQSGRNRVCLACA</sequence>
<dbReference type="Gene3D" id="3.30.70.270">
    <property type="match status" value="1"/>
</dbReference>
<dbReference type="PANTHER" id="PTHR45138:SF9">
    <property type="entry name" value="DIGUANYLATE CYCLASE DGCM-RELATED"/>
    <property type="match status" value="1"/>
</dbReference>
<feature type="domain" description="Response regulatory" evidence="7">
    <location>
        <begin position="134"/>
        <end position="251"/>
    </location>
</feature>
<dbReference type="InterPro" id="IPR050469">
    <property type="entry name" value="Diguanylate_Cyclase"/>
</dbReference>
<dbReference type="InterPro" id="IPR001789">
    <property type="entry name" value="Sig_transdc_resp-reg_receiver"/>
</dbReference>
<evidence type="ECO:0000256" key="5">
    <source>
        <dbReference type="PROSITE-ProRule" id="PRU00110"/>
    </source>
</evidence>
<dbReference type="PROSITE" id="PS50110">
    <property type="entry name" value="RESPONSE_REGULATORY"/>
    <property type="match status" value="2"/>
</dbReference>
<keyword evidence="11" id="KW-1185">Reference proteome</keyword>
<dbReference type="NCBIfam" id="TIGR00254">
    <property type="entry name" value="GGDEF"/>
    <property type="match status" value="1"/>
</dbReference>
<dbReference type="STRING" id="1122252.SAMN05660443_0176"/>
<proteinExistence type="predicted"/>
<dbReference type="InterPro" id="IPR036641">
    <property type="entry name" value="HPT_dom_sf"/>
</dbReference>
<evidence type="ECO:0000313" key="10">
    <source>
        <dbReference type="EMBL" id="SFB79516.1"/>
    </source>
</evidence>
<feature type="modified residue" description="4-aspartylphosphate" evidence="6">
    <location>
        <position position="309"/>
    </location>
</feature>